<evidence type="ECO:0000313" key="2">
    <source>
        <dbReference type="Proteomes" id="UP001140234"/>
    </source>
</evidence>
<dbReference type="EC" id="5.6.2.2" evidence="1"/>
<evidence type="ECO:0000313" key="1">
    <source>
        <dbReference type="EMBL" id="KAJ2760467.1"/>
    </source>
</evidence>
<reference evidence="1" key="1">
    <citation type="submission" date="2022-07" db="EMBL/GenBank/DDBJ databases">
        <title>Phylogenomic reconstructions and comparative analyses of Kickxellomycotina fungi.</title>
        <authorList>
            <person name="Reynolds N.K."/>
            <person name="Stajich J.E."/>
            <person name="Barry K."/>
            <person name="Grigoriev I.V."/>
            <person name="Crous P."/>
            <person name="Smith M.E."/>
        </authorList>
    </citation>
    <scope>NUCLEOTIDE SEQUENCE</scope>
    <source>
        <strain evidence="1">CBS 109366</strain>
    </source>
</reference>
<dbReference type="EMBL" id="JANBUJ010003494">
    <property type="protein sequence ID" value="KAJ2760467.1"/>
    <property type="molecule type" value="Genomic_DNA"/>
</dbReference>
<sequence length="137" mass="14833">MSDYESDGSAFSLGGESPVKSQPAKAAKPKTAKPAASAASSNGAAGRNGPTVEEIYQKKTPVEHVLLRPDTYIGSVEPVDEELWVMDTATGRMVQRKLHYTPGLYKIVDEILVNAADNRSRDPTMKKIEVTIDKEQG</sequence>
<keyword evidence="2" id="KW-1185">Reference proteome</keyword>
<proteinExistence type="predicted"/>
<gene>
    <name evidence="1" type="primary">TOP2_3</name>
    <name evidence="1" type="ORF">IWQ57_006299</name>
</gene>
<organism evidence="1 2">
    <name type="scientific">Coemansia nantahalensis</name>
    <dbReference type="NCBI Taxonomy" id="2789366"/>
    <lineage>
        <taxon>Eukaryota</taxon>
        <taxon>Fungi</taxon>
        <taxon>Fungi incertae sedis</taxon>
        <taxon>Zoopagomycota</taxon>
        <taxon>Kickxellomycotina</taxon>
        <taxon>Kickxellomycetes</taxon>
        <taxon>Kickxellales</taxon>
        <taxon>Kickxellaceae</taxon>
        <taxon>Coemansia</taxon>
    </lineage>
</organism>
<comment type="caution">
    <text evidence="1">The sequence shown here is derived from an EMBL/GenBank/DDBJ whole genome shotgun (WGS) entry which is preliminary data.</text>
</comment>
<dbReference type="Proteomes" id="UP001140234">
    <property type="component" value="Unassembled WGS sequence"/>
</dbReference>
<accession>A0ACC1JK08</accession>
<protein>
    <submittedName>
        <fullName evidence="1">DNA topoisomerase 2</fullName>
        <ecNumber evidence="1">5.6.2.2</ecNumber>
    </submittedName>
</protein>
<name>A0ACC1JK08_9FUNG</name>
<feature type="non-terminal residue" evidence="1">
    <location>
        <position position="137"/>
    </location>
</feature>
<keyword evidence="1" id="KW-0413">Isomerase</keyword>